<gene>
    <name evidence="5" type="primary">WBGene00272249</name>
</gene>
<protein>
    <submittedName>
        <fullName evidence="5">Ribosomal protein</fullName>
    </submittedName>
</protein>
<keyword evidence="3" id="KW-0687">Ribonucleoprotein</keyword>
<dbReference type="OrthoDB" id="10264639at2759"/>
<reference evidence="6" key="1">
    <citation type="journal article" date="2008" name="Nat. Genet.">
        <title>The Pristionchus pacificus genome provides a unique perspective on nematode lifestyle and parasitism.</title>
        <authorList>
            <person name="Dieterich C."/>
            <person name="Clifton S.W."/>
            <person name="Schuster L.N."/>
            <person name="Chinwalla A."/>
            <person name="Delehaunty K."/>
            <person name="Dinkelacker I."/>
            <person name="Fulton L."/>
            <person name="Fulton R."/>
            <person name="Godfrey J."/>
            <person name="Minx P."/>
            <person name="Mitreva M."/>
            <person name="Roeseler W."/>
            <person name="Tian H."/>
            <person name="Witte H."/>
            <person name="Yang S.P."/>
            <person name="Wilson R.K."/>
            <person name="Sommer R.J."/>
        </authorList>
    </citation>
    <scope>NUCLEOTIDE SEQUENCE [LARGE SCALE GENOMIC DNA]</scope>
    <source>
        <strain evidence="6">PS312</strain>
    </source>
</reference>
<comment type="similarity">
    <text evidence="1">Belongs to the universal ribosomal protein uS7 family.</text>
</comment>
<dbReference type="SUPFAM" id="SSF47973">
    <property type="entry name" value="Ribosomal protein S7"/>
    <property type="match status" value="1"/>
</dbReference>
<evidence type="ECO:0000256" key="4">
    <source>
        <dbReference type="SAM" id="MobiDB-lite"/>
    </source>
</evidence>
<accession>A0A8R1YQL5</accession>
<dbReference type="FunFam" id="1.10.455.10:FF:000012">
    <property type="entry name" value="Ribosomal protein"/>
    <property type="match status" value="1"/>
</dbReference>
<dbReference type="GO" id="GO:0019843">
    <property type="term" value="F:rRNA binding"/>
    <property type="evidence" value="ECO:0000318"/>
    <property type="project" value="GO_Central"/>
</dbReference>
<dbReference type="GO" id="GO:0022627">
    <property type="term" value="C:cytosolic small ribosomal subunit"/>
    <property type="evidence" value="ECO:0000318"/>
    <property type="project" value="GO_Central"/>
</dbReference>
<dbReference type="InterPro" id="IPR000235">
    <property type="entry name" value="Ribosomal_uS7"/>
</dbReference>
<evidence type="ECO:0000256" key="1">
    <source>
        <dbReference type="ARBA" id="ARBA00007151"/>
    </source>
</evidence>
<evidence type="ECO:0000256" key="3">
    <source>
        <dbReference type="ARBA" id="ARBA00023274"/>
    </source>
</evidence>
<keyword evidence="2" id="KW-0689">Ribosomal protein</keyword>
<sequence length="244" mass="26900">MADEWAANEVNEAVDVAPAFELESDLPEVKLFGKWNRQEVNVADISLVSYITVKEQAKRFRKAPCPIGERLAWSLMMPGRSNAHECPHRQALFRDHPPPYWRGYAAAAFRNIKTIAECLADELINAAKESPNSYAIKKKDELERVAKFNGYAIDCIPNHQAGDCDPIAMFVQGRPIESTDGAPTTTDAAEAPVAQPVDPAPEPVPEPIENDGDVNIEEKETVNATGENEEKWNDMGTGVIADMP</sequence>
<dbReference type="GO" id="GO:0006412">
    <property type="term" value="P:translation"/>
    <property type="evidence" value="ECO:0000318"/>
    <property type="project" value="GO_Central"/>
</dbReference>
<dbReference type="InterPro" id="IPR036823">
    <property type="entry name" value="Ribosomal_uS7_dom_sf"/>
</dbReference>
<name>A0A2A6CI58_PRIPA</name>
<dbReference type="AlphaFoldDB" id="A0A2A6CI58"/>
<dbReference type="Pfam" id="PF00177">
    <property type="entry name" value="Ribosomal_S7"/>
    <property type="match status" value="1"/>
</dbReference>
<dbReference type="Gene3D" id="1.10.455.10">
    <property type="entry name" value="Ribosomal protein S7 domain"/>
    <property type="match status" value="2"/>
</dbReference>
<dbReference type="Proteomes" id="UP000005239">
    <property type="component" value="Unassembled WGS sequence"/>
</dbReference>
<dbReference type="EnsemblMetazoa" id="PPA33880.1">
    <property type="protein sequence ID" value="PPA33880.1"/>
    <property type="gene ID" value="WBGene00272249"/>
</dbReference>
<evidence type="ECO:0000256" key="2">
    <source>
        <dbReference type="ARBA" id="ARBA00022980"/>
    </source>
</evidence>
<proteinExistence type="inferred from homology"/>
<organism evidence="5 6">
    <name type="scientific">Pristionchus pacificus</name>
    <name type="common">Parasitic nematode worm</name>
    <dbReference type="NCBI Taxonomy" id="54126"/>
    <lineage>
        <taxon>Eukaryota</taxon>
        <taxon>Metazoa</taxon>
        <taxon>Ecdysozoa</taxon>
        <taxon>Nematoda</taxon>
        <taxon>Chromadorea</taxon>
        <taxon>Rhabditida</taxon>
        <taxon>Rhabditina</taxon>
        <taxon>Diplogasteromorpha</taxon>
        <taxon>Diplogasteroidea</taxon>
        <taxon>Neodiplogasteridae</taxon>
        <taxon>Pristionchus</taxon>
    </lineage>
</organism>
<reference evidence="5" key="2">
    <citation type="submission" date="2022-06" db="UniProtKB">
        <authorList>
            <consortium name="EnsemblMetazoa"/>
        </authorList>
    </citation>
    <scope>IDENTIFICATION</scope>
    <source>
        <strain evidence="5">PS312</strain>
    </source>
</reference>
<feature type="compositionally biased region" description="Low complexity" evidence="4">
    <location>
        <begin position="188"/>
        <end position="197"/>
    </location>
</feature>
<dbReference type="GO" id="GO:0005840">
    <property type="term" value="C:ribosome"/>
    <property type="evidence" value="ECO:0000318"/>
    <property type="project" value="GO_Central"/>
</dbReference>
<keyword evidence="6" id="KW-1185">Reference proteome</keyword>
<feature type="region of interest" description="Disordered" evidence="4">
    <location>
        <begin position="177"/>
        <end position="244"/>
    </location>
</feature>
<dbReference type="PANTHER" id="PTHR11205">
    <property type="entry name" value="RIBOSOMAL PROTEIN S7"/>
    <property type="match status" value="1"/>
</dbReference>
<dbReference type="GO" id="GO:0003735">
    <property type="term" value="F:structural constituent of ribosome"/>
    <property type="evidence" value="ECO:0000318"/>
    <property type="project" value="GO_Central"/>
</dbReference>
<dbReference type="FunFam" id="1.10.455.10:FF:000010">
    <property type="entry name" value="Ribosomal protein"/>
    <property type="match status" value="1"/>
</dbReference>
<evidence type="ECO:0000313" key="6">
    <source>
        <dbReference type="Proteomes" id="UP000005239"/>
    </source>
</evidence>
<dbReference type="GO" id="GO:0003729">
    <property type="term" value="F:mRNA binding"/>
    <property type="evidence" value="ECO:0000318"/>
    <property type="project" value="GO_Central"/>
</dbReference>
<evidence type="ECO:0000313" key="5">
    <source>
        <dbReference type="EnsemblMetazoa" id="PPA33880.1"/>
    </source>
</evidence>
<dbReference type="InterPro" id="IPR023798">
    <property type="entry name" value="Ribosomal_uS7_dom"/>
</dbReference>
<accession>A0A2A6CI58</accession>